<reference evidence="7" key="1">
    <citation type="journal article" date="2019" name="Int. J. Syst. Evol. Microbiol.">
        <title>The Global Catalogue of Microorganisms (GCM) 10K type strain sequencing project: providing services to taxonomists for standard genome sequencing and annotation.</title>
        <authorList>
            <consortium name="The Broad Institute Genomics Platform"/>
            <consortium name="The Broad Institute Genome Sequencing Center for Infectious Disease"/>
            <person name="Wu L."/>
            <person name="Ma J."/>
        </authorList>
    </citation>
    <scope>NUCLEOTIDE SEQUENCE [LARGE SCALE GENOMIC DNA]</scope>
    <source>
        <strain evidence="7">CGMCC 1.12923</strain>
    </source>
</reference>
<keyword evidence="3" id="KW-0378">Hydrolase</keyword>
<gene>
    <name evidence="6" type="ORF">GCM10011357_05990</name>
</gene>
<evidence type="ECO:0000313" key="7">
    <source>
        <dbReference type="Proteomes" id="UP000614272"/>
    </source>
</evidence>
<keyword evidence="4" id="KW-0904">Protein phosphatase</keyword>
<evidence type="ECO:0000313" key="6">
    <source>
        <dbReference type="EMBL" id="GGD52918.1"/>
    </source>
</evidence>
<feature type="domain" description="Phosphotyrosine protein phosphatase I" evidence="5">
    <location>
        <begin position="6"/>
        <end position="152"/>
    </location>
</feature>
<proteinExistence type="inferred from homology"/>
<dbReference type="Gene3D" id="3.40.50.2300">
    <property type="match status" value="1"/>
</dbReference>
<accession>A0ABQ1R329</accession>
<protein>
    <recommendedName>
        <fullName evidence="2">protein-tyrosine-phosphatase</fullName>
        <ecNumber evidence="2">3.1.3.48</ecNumber>
    </recommendedName>
</protein>
<dbReference type="SUPFAM" id="SSF52788">
    <property type="entry name" value="Phosphotyrosine protein phosphatases I"/>
    <property type="match status" value="1"/>
</dbReference>
<dbReference type="RefSeq" id="WP_099033199.1">
    <property type="nucleotide sequence ID" value="NZ_BMGJ01000002.1"/>
</dbReference>
<evidence type="ECO:0000256" key="2">
    <source>
        <dbReference type="ARBA" id="ARBA00013064"/>
    </source>
</evidence>
<dbReference type="SMART" id="SM00226">
    <property type="entry name" value="LMWPc"/>
    <property type="match status" value="1"/>
</dbReference>
<evidence type="ECO:0000256" key="1">
    <source>
        <dbReference type="ARBA" id="ARBA00011063"/>
    </source>
</evidence>
<evidence type="ECO:0000259" key="5">
    <source>
        <dbReference type="SMART" id="SM00226"/>
    </source>
</evidence>
<dbReference type="InterPro" id="IPR023485">
    <property type="entry name" value="Ptyr_pPase"/>
</dbReference>
<dbReference type="InterPro" id="IPR017867">
    <property type="entry name" value="Tyr_phospatase_low_mol_wt"/>
</dbReference>
<name>A0ABQ1R329_9ALTE</name>
<dbReference type="EMBL" id="BMGJ01000002">
    <property type="protein sequence ID" value="GGD52918.1"/>
    <property type="molecule type" value="Genomic_DNA"/>
</dbReference>
<dbReference type="Pfam" id="PF01451">
    <property type="entry name" value="LMWPc"/>
    <property type="match status" value="1"/>
</dbReference>
<comment type="similarity">
    <text evidence="1">Belongs to the low molecular weight phosphotyrosine protein phosphatase family.</text>
</comment>
<dbReference type="Proteomes" id="UP000614272">
    <property type="component" value="Unassembled WGS sequence"/>
</dbReference>
<dbReference type="EC" id="3.1.3.48" evidence="2"/>
<keyword evidence="7" id="KW-1185">Reference proteome</keyword>
<sequence length="158" mass="17798">MSQGDYSVLFVCLGNLCRSPTAHAIFQQKAAHSKLKVHIDSAGTSGFHVGSLPDKRTCEAGIKRGYDFTSQRSRAVAADDFERFDLILAMDQSNHADLLARCPEEFQHKVHLFLEYTGHEQKEVPDPYYGGRRGFDLVLDLVEQGCDKLIQQLRARKD</sequence>
<dbReference type="PANTHER" id="PTHR11717">
    <property type="entry name" value="LOW MOLECULAR WEIGHT PROTEIN TYROSINE PHOSPHATASE"/>
    <property type="match status" value="1"/>
</dbReference>
<dbReference type="PANTHER" id="PTHR11717:SF7">
    <property type="entry name" value="LOW MOLECULAR WEIGHT PHOSPHOTYROSINE PROTEIN PHOSPHATASE"/>
    <property type="match status" value="1"/>
</dbReference>
<evidence type="ECO:0000256" key="4">
    <source>
        <dbReference type="ARBA" id="ARBA00022912"/>
    </source>
</evidence>
<comment type="caution">
    <text evidence="6">The sequence shown here is derived from an EMBL/GenBank/DDBJ whole genome shotgun (WGS) entry which is preliminary data.</text>
</comment>
<dbReference type="CDD" id="cd16343">
    <property type="entry name" value="LMWPTP"/>
    <property type="match status" value="1"/>
</dbReference>
<evidence type="ECO:0000256" key="3">
    <source>
        <dbReference type="ARBA" id="ARBA00022801"/>
    </source>
</evidence>
<dbReference type="InterPro" id="IPR036196">
    <property type="entry name" value="Ptyr_pPase_sf"/>
</dbReference>
<dbReference type="PRINTS" id="PR00719">
    <property type="entry name" value="LMWPTPASE"/>
</dbReference>
<dbReference type="InterPro" id="IPR050438">
    <property type="entry name" value="LMW_PTPase"/>
</dbReference>
<organism evidence="6 7">
    <name type="scientific">Lacimicrobium alkaliphilum</name>
    <dbReference type="NCBI Taxonomy" id="1526571"/>
    <lineage>
        <taxon>Bacteria</taxon>
        <taxon>Pseudomonadati</taxon>
        <taxon>Pseudomonadota</taxon>
        <taxon>Gammaproteobacteria</taxon>
        <taxon>Alteromonadales</taxon>
        <taxon>Alteromonadaceae</taxon>
        <taxon>Lacimicrobium</taxon>
    </lineage>
</organism>